<protein>
    <submittedName>
        <fullName evidence="1">Uncharacterized protein</fullName>
    </submittedName>
</protein>
<keyword evidence="2" id="KW-1185">Reference proteome</keyword>
<proteinExistence type="predicted"/>
<gene>
    <name evidence="1" type="ORF">CEURO_LOCUS7352</name>
</gene>
<evidence type="ECO:0000313" key="2">
    <source>
        <dbReference type="Proteomes" id="UP001152484"/>
    </source>
</evidence>
<dbReference type="OrthoDB" id="1272910at2759"/>
<sequence>MGKLDLMKKMLKKFHQKTYREPPQLAKVGQNLLYKGLIEHFFISLLQFFLNPILNSLLSNSLILQYIIYLLSNSLLQEVKMENQNTIIRYNFDKQKDPKTGMWYAICKWCEKKCIMGASGGFGMAIKHMKSCDKAKGSGGAGSSD</sequence>
<accession>A0A9P0YYG4</accession>
<evidence type="ECO:0000313" key="1">
    <source>
        <dbReference type="EMBL" id="CAH9080180.1"/>
    </source>
</evidence>
<name>A0A9P0YYG4_CUSEU</name>
<dbReference type="Proteomes" id="UP001152484">
    <property type="component" value="Unassembled WGS sequence"/>
</dbReference>
<reference evidence="1" key="1">
    <citation type="submission" date="2022-07" db="EMBL/GenBank/DDBJ databases">
        <authorList>
            <person name="Macas J."/>
            <person name="Novak P."/>
            <person name="Neumann P."/>
        </authorList>
    </citation>
    <scope>NUCLEOTIDE SEQUENCE</scope>
</reference>
<dbReference type="EMBL" id="CAMAPE010000013">
    <property type="protein sequence ID" value="CAH9080180.1"/>
    <property type="molecule type" value="Genomic_DNA"/>
</dbReference>
<comment type="caution">
    <text evidence="1">The sequence shown here is derived from an EMBL/GenBank/DDBJ whole genome shotgun (WGS) entry which is preliminary data.</text>
</comment>
<dbReference type="AlphaFoldDB" id="A0A9P0YYG4"/>
<organism evidence="1 2">
    <name type="scientific">Cuscuta europaea</name>
    <name type="common">European dodder</name>
    <dbReference type="NCBI Taxonomy" id="41803"/>
    <lineage>
        <taxon>Eukaryota</taxon>
        <taxon>Viridiplantae</taxon>
        <taxon>Streptophyta</taxon>
        <taxon>Embryophyta</taxon>
        <taxon>Tracheophyta</taxon>
        <taxon>Spermatophyta</taxon>
        <taxon>Magnoliopsida</taxon>
        <taxon>eudicotyledons</taxon>
        <taxon>Gunneridae</taxon>
        <taxon>Pentapetalae</taxon>
        <taxon>asterids</taxon>
        <taxon>lamiids</taxon>
        <taxon>Solanales</taxon>
        <taxon>Convolvulaceae</taxon>
        <taxon>Cuscuteae</taxon>
        <taxon>Cuscuta</taxon>
        <taxon>Cuscuta subgen. Cuscuta</taxon>
    </lineage>
</organism>